<dbReference type="RefSeq" id="WP_045585480.1">
    <property type="nucleotide sequence ID" value="NZ_CP012407.1"/>
</dbReference>
<evidence type="ECO:0000313" key="1">
    <source>
        <dbReference type="EMBL" id="ALG75584.1"/>
    </source>
</evidence>
<dbReference type="AlphaFoldDB" id="A0AAC8W5Y7"/>
<organism evidence="1 2">
    <name type="scientific">Azospirillum thiophilum</name>
    <dbReference type="NCBI Taxonomy" id="528244"/>
    <lineage>
        <taxon>Bacteria</taxon>
        <taxon>Pseudomonadati</taxon>
        <taxon>Pseudomonadota</taxon>
        <taxon>Alphaproteobacteria</taxon>
        <taxon>Rhodospirillales</taxon>
        <taxon>Azospirillaceae</taxon>
        <taxon>Azospirillum</taxon>
    </lineage>
</organism>
<evidence type="ECO:0000313" key="2">
    <source>
        <dbReference type="Proteomes" id="UP000069935"/>
    </source>
</evidence>
<dbReference type="KEGG" id="ati:AL072_32130"/>
<proteinExistence type="predicted"/>
<accession>A0AAC8W5Y7</accession>
<gene>
    <name evidence="1" type="ORF">AL072_32130</name>
</gene>
<reference evidence="2" key="1">
    <citation type="submission" date="2015-08" db="EMBL/GenBank/DDBJ databases">
        <title>Complete Genome Sequence of Azospirillum thiophilum BV-S.</title>
        <authorList>
            <person name="Fomenkov A."/>
            <person name="Vincze T."/>
            <person name="Grabovich M."/>
            <person name="Dubinina G."/>
            <person name="Orlova M."/>
            <person name="Belousova E."/>
            <person name="Roberts R.J."/>
        </authorList>
    </citation>
    <scope>NUCLEOTIDE SEQUENCE [LARGE SCALE GENOMIC DNA]</scope>
    <source>
        <strain evidence="2">BV-S</strain>
    </source>
</reference>
<dbReference type="Proteomes" id="UP000069935">
    <property type="component" value="Chromosome 7"/>
</dbReference>
<dbReference type="EMBL" id="CP012407">
    <property type="protein sequence ID" value="ALG75584.1"/>
    <property type="molecule type" value="Genomic_DNA"/>
</dbReference>
<protein>
    <submittedName>
        <fullName evidence="1">Uncharacterized protein</fullName>
    </submittedName>
</protein>
<reference evidence="1 2" key="2">
    <citation type="journal article" date="2016" name="Genome Announc.">
        <title>Complete Genome Sequence of a Strain of Azospirillum thiophilum Isolated from a Sulfide Spring.</title>
        <authorList>
            <person name="Fomenkov A."/>
            <person name="Vincze T."/>
            <person name="Grabovich M."/>
            <person name="Anton B.P."/>
            <person name="Dubinina G."/>
            <person name="Orlova M."/>
            <person name="Belousova E."/>
            <person name="Roberts R.J."/>
        </authorList>
    </citation>
    <scope>NUCLEOTIDE SEQUENCE [LARGE SCALE GENOMIC DNA]</scope>
    <source>
        <strain evidence="1 2">BV-S</strain>
    </source>
</reference>
<name>A0AAC8W5Y7_9PROT</name>
<keyword evidence="2" id="KW-1185">Reference proteome</keyword>
<sequence>MSITGFDLDTAFRQIEALAAQPLPDEPYWYGLGYHILDMCELPATFPLRFQVHHGPMIDPEPFRMYTESRLPILICHEAFAKTLQGQPGRKIMVLGAPQVRYRRYQGIVQDADACGTIAFPCHSTHHIDTEFDHSAYAEQLRTLPERFQPVSVCIYALDLLKGRHMPYLEAGLPILSAGHMADPEFTTRLYNFLRRARFTTGNEIGTHSILSLEMGIPYFHSGPQPLYRPGAGAAEHAAIADKLGKPLLSPTDYNRPKSARLRALIPTVTDNVAISPDLAALIQDIHGCDDAASVDDVRRFILDSYVSFYPATQTVLRHARKTGDFLGV</sequence>